<evidence type="ECO:0000256" key="2">
    <source>
        <dbReference type="ARBA" id="ARBA00023163"/>
    </source>
</evidence>
<keyword evidence="1" id="KW-0805">Transcription regulation</keyword>
<dbReference type="STRING" id="218821.SAMN05421837_11857"/>
<keyword evidence="2" id="KW-0804">Transcription</keyword>
<accession>A0A1H5RIE5</accession>
<proteinExistence type="predicted"/>
<evidence type="ECO:0000256" key="1">
    <source>
        <dbReference type="ARBA" id="ARBA00023015"/>
    </source>
</evidence>
<dbReference type="InterPro" id="IPR041916">
    <property type="entry name" value="Anti_sigma_zinc_sf"/>
</dbReference>
<keyword evidence="5" id="KW-1185">Reference proteome</keyword>
<organism evidence="4 5">
    <name type="scientific">Amycolatopsis pretoriensis</name>
    <dbReference type="NCBI Taxonomy" id="218821"/>
    <lineage>
        <taxon>Bacteria</taxon>
        <taxon>Bacillati</taxon>
        <taxon>Actinomycetota</taxon>
        <taxon>Actinomycetes</taxon>
        <taxon>Pseudonocardiales</taxon>
        <taxon>Pseudonocardiaceae</taxon>
        <taxon>Amycolatopsis</taxon>
    </lineage>
</organism>
<dbReference type="AlphaFoldDB" id="A0A1H5RIE5"/>
<evidence type="ECO:0000313" key="4">
    <source>
        <dbReference type="EMBL" id="SEF38106.1"/>
    </source>
</evidence>
<dbReference type="InterPro" id="IPR027383">
    <property type="entry name" value="Znf_put"/>
</dbReference>
<evidence type="ECO:0000259" key="3">
    <source>
        <dbReference type="Pfam" id="PF13490"/>
    </source>
</evidence>
<name>A0A1H5RIE5_9PSEU</name>
<gene>
    <name evidence="4" type="ORF">SAMN05421837_11857</name>
</gene>
<sequence length="84" mass="9362">MHLSPNAVSALAYRAREGLRQAYLQAHVAEDARCPDACRLSVERLGGWTRGALNTRETIQVDGHLANCHRCRAVATELRHELRA</sequence>
<feature type="domain" description="Putative zinc-finger" evidence="3">
    <location>
        <begin position="38"/>
        <end position="72"/>
    </location>
</feature>
<dbReference type="Proteomes" id="UP000198878">
    <property type="component" value="Unassembled WGS sequence"/>
</dbReference>
<dbReference type="Pfam" id="PF13490">
    <property type="entry name" value="zf-HC2"/>
    <property type="match status" value="1"/>
</dbReference>
<keyword evidence="4" id="KW-0863">Zinc-finger</keyword>
<protein>
    <submittedName>
        <fullName evidence="4">Putative zinc-finger</fullName>
    </submittedName>
</protein>
<reference evidence="5" key="1">
    <citation type="submission" date="2016-10" db="EMBL/GenBank/DDBJ databases">
        <authorList>
            <person name="Varghese N."/>
            <person name="Submissions S."/>
        </authorList>
    </citation>
    <scope>NUCLEOTIDE SEQUENCE [LARGE SCALE GENOMIC DNA]</scope>
    <source>
        <strain evidence="5">DSM 44654</strain>
    </source>
</reference>
<dbReference type="RefSeq" id="WP_208608536.1">
    <property type="nucleotide sequence ID" value="NZ_FNUJ01000018.1"/>
</dbReference>
<dbReference type="Gene3D" id="1.10.10.1320">
    <property type="entry name" value="Anti-sigma factor, zinc-finger domain"/>
    <property type="match status" value="1"/>
</dbReference>
<dbReference type="EMBL" id="FNUJ01000018">
    <property type="protein sequence ID" value="SEF38106.1"/>
    <property type="molecule type" value="Genomic_DNA"/>
</dbReference>
<evidence type="ECO:0000313" key="5">
    <source>
        <dbReference type="Proteomes" id="UP000198878"/>
    </source>
</evidence>
<dbReference type="GO" id="GO:0008270">
    <property type="term" value="F:zinc ion binding"/>
    <property type="evidence" value="ECO:0007669"/>
    <property type="project" value="UniProtKB-KW"/>
</dbReference>
<keyword evidence="4" id="KW-0862">Zinc</keyword>
<keyword evidence="4" id="KW-0479">Metal-binding</keyword>